<dbReference type="EMBL" id="CP008921">
    <property type="protein sequence ID" value="AIG43486.1"/>
    <property type="molecule type" value="Genomic_DNA"/>
</dbReference>
<dbReference type="Gene3D" id="2.10.109.10">
    <property type="entry name" value="Umud Fragment, subunit A"/>
    <property type="match status" value="1"/>
</dbReference>
<dbReference type="PANTHER" id="PTHR40661:SF1">
    <property type="entry name" value="HTH CRO_C1-TYPE DOMAIN-CONTAINING PROTEIN"/>
    <property type="match status" value="1"/>
</dbReference>
<keyword evidence="3" id="KW-0804">Transcription</keyword>
<feature type="domain" description="HTH cro/C1-type" evidence="4">
    <location>
        <begin position="7"/>
        <end position="61"/>
    </location>
</feature>
<dbReference type="AlphaFoldDB" id="A0A075SJA3"/>
<dbReference type="PANTHER" id="PTHR40661">
    <property type="match status" value="1"/>
</dbReference>
<dbReference type="PROSITE" id="PS50943">
    <property type="entry name" value="HTH_CROC1"/>
    <property type="match status" value="1"/>
</dbReference>
<dbReference type="InterPro" id="IPR039418">
    <property type="entry name" value="LexA-like"/>
</dbReference>
<reference evidence="5 6" key="1">
    <citation type="journal article" date="2014" name="Genome Announc.">
        <title>Whole-Genome Sequence of Streptococcus suis Serotype 4 Reference Strain 6407.</title>
        <authorList>
            <person name="Wang K."/>
            <person name="Chen J."/>
            <person name="Yao H."/>
            <person name="Lu C."/>
        </authorList>
    </citation>
    <scope>NUCLEOTIDE SEQUENCE [LARGE SCALE GENOMIC DNA]</scope>
    <source>
        <strain evidence="5">6407</strain>
    </source>
</reference>
<organism evidence="5 6">
    <name type="scientific">Streptococcus suis 6407</name>
    <dbReference type="NCBI Taxonomy" id="1214179"/>
    <lineage>
        <taxon>Bacteria</taxon>
        <taxon>Bacillati</taxon>
        <taxon>Bacillota</taxon>
        <taxon>Bacilli</taxon>
        <taxon>Lactobacillales</taxon>
        <taxon>Streptococcaceae</taxon>
        <taxon>Streptococcus</taxon>
    </lineage>
</organism>
<evidence type="ECO:0000256" key="1">
    <source>
        <dbReference type="ARBA" id="ARBA00023015"/>
    </source>
</evidence>
<evidence type="ECO:0000259" key="4">
    <source>
        <dbReference type="PROSITE" id="PS50943"/>
    </source>
</evidence>
<gene>
    <name evidence="5" type="ORF">ID09_05360</name>
</gene>
<dbReference type="PATRIC" id="fig|1214179.4.peg.1036"/>
<dbReference type="SUPFAM" id="SSF47413">
    <property type="entry name" value="lambda repressor-like DNA-binding domains"/>
    <property type="match status" value="1"/>
</dbReference>
<dbReference type="InterPro" id="IPR001387">
    <property type="entry name" value="Cro/C1-type_HTH"/>
</dbReference>
<dbReference type="Pfam" id="PF00717">
    <property type="entry name" value="Peptidase_S24"/>
    <property type="match status" value="1"/>
</dbReference>
<dbReference type="InterPro" id="IPR010982">
    <property type="entry name" value="Lambda_DNA-bd_dom_sf"/>
</dbReference>
<dbReference type="GO" id="GO:0003677">
    <property type="term" value="F:DNA binding"/>
    <property type="evidence" value="ECO:0007669"/>
    <property type="project" value="UniProtKB-KW"/>
</dbReference>
<dbReference type="Proteomes" id="UP000028185">
    <property type="component" value="Chromosome"/>
</dbReference>
<proteinExistence type="predicted"/>
<dbReference type="InterPro" id="IPR036286">
    <property type="entry name" value="LexA/Signal_pep-like_sf"/>
</dbReference>
<name>A0A075SJA3_STRSU</name>
<dbReference type="CDD" id="cd00093">
    <property type="entry name" value="HTH_XRE"/>
    <property type="match status" value="1"/>
</dbReference>
<dbReference type="RefSeq" id="WP_024381902.1">
    <property type="nucleotide sequence ID" value="NZ_ALLE01000017.1"/>
</dbReference>
<evidence type="ECO:0000256" key="2">
    <source>
        <dbReference type="ARBA" id="ARBA00023125"/>
    </source>
</evidence>
<evidence type="ECO:0000313" key="5">
    <source>
        <dbReference type="EMBL" id="AIG43486.1"/>
    </source>
</evidence>
<keyword evidence="2 5" id="KW-0238">DNA-binding</keyword>
<dbReference type="CDD" id="cd06529">
    <property type="entry name" value="S24_LexA-like"/>
    <property type="match status" value="1"/>
</dbReference>
<sequence>MFSGKRLKERRITLGYSQSELADKLDINRSSYFNWENEKTKPNQSNLKQLAILLDVPETYFESEYKIVNTYLQLSLQNQEKVDKYAEELLQEQGTHNKIIPLFAVEVLSVIQLSAGPGEGLYDEFETETVYSEDEYTGFDIATWISGNSMEPVYKDGEVALIRSTGFDYDGAVYALNWNGSLYIKKLYREEDGFRMVSINPDVVEKFIPFEDEIRIVGKVVGHFMPVIGG</sequence>
<evidence type="ECO:0000256" key="3">
    <source>
        <dbReference type="ARBA" id="ARBA00023163"/>
    </source>
</evidence>
<dbReference type="Gene3D" id="1.10.260.40">
    <property type="entry name" value="lambda repressor-like DNA-binding domains"/>
    <property type="match status" value="1"/>
</dbReference>
<dbReference type="Pfam" id="PF01381">
    <property type="entry name" value="HTH_3"/>
    <property type="match status" value="1"/>
</dbReference>
<dbReference type="HOGENOM" id="CLU_066192_1_1_9"/>
<evidence type="ECO:0000313" key="6">
    <source>
        <dbReference type="Proteomes" id="UP000028185"/>
    </source>
</evidence>
<accession>A0A075SJA3</accession>
<protein>
    <submittedName>
        <fullName evidence="5">DNA-binding protein</fullName>
    </submittedName>
</protein>
<dbReference type="InterPro" id="IPR015927">
    <property type="entry name" value="Peptidase_S24_S26A/B/C"/>
</dbReference>
<dbReference type="SMART" id="SM00530">
    <property type="entry name" value="HTH_XRE"/>
    <property type="match status" value="1"/>
</dbReference>
<keyword evidence="1" id="KW-0805">Transcription regulation</keyword>
<dbReference type="SUPFAM" id="SSF51306">
    <property type="entry name" value="LexA/Signal peptidase"/>
    <property type="match status" value="1"/>
</dbReference>